<proteinExistence type="predicted"/>
<evidence type="ECO:0000256" key="2">
    <source>
        <dbReference type="SAM" id="SignalP"/>
    </source>
</evidence>
<name>A0ABZ2J197_9CHLR</name>
<evidence type="ECO:0000256" key="1">
    <source>
        <dbReference type="ARBA" id="ARBA00022729"/>
    </source>
</evidence>
<dbReference type="EMBL" id="CP146612">
    <property type="protein sequence ID" value="WWX24702.1"/>
    <property type="molecule type" value="Genomic_DNA"/>
</dbReference>
<feature type="chain" id="PRO_5045545722" evidence="2">
    <location>
        <begin position="24"/>
        <end position="592"/>
    </location>
</feature>
<gene>
    <name evidence="3" type="ORF">V8247_05390</name>
</gene>
<dbReference type="Proteomes" id="UP001375370">
    <property type="component" value="Chromosome"/>
</dbReference>
<dbReference type="Gene3D" id="1.10.1130.10">
    <property type="entry name" value="Flavocytochrome C3, Chain A"/>
    <property type="match status" value="1"/>
</dbReference>
<dbReference type="InterPro" id="IPR051829">
    <property type="entry name" value="Multiheme_Cytochr_ET"/>
</dbReference>
<accession>A0ABZ2J197</accession>
<protein>
    <submittedName>
        <fullName evidence="3">Uncharacterized protein</fullName>
    </submittedName>
</protein>
<organism evidence="3 4">
    <name type="scientific">Candidatus Dehalogenimonas loeffleri</name>
    <dbReference type="NCBI Taxonomy" id="3127115"/>
    <lineage>
        <taxon>Bacteria</taxon>
        <taxon>Bacillati</taxon>
        <taxon>Chloroflexota</taxon>
        <taxon>Dehalococcoidia</taxon>
        <taxon>Dehalococcoidales</taxon>
        <taxon>Dehalococcoidaceae</taxon>
        <taxon>Dehalogenimonas</taxon>
    </lineage>
</organism>
<keyword evidence="1 2" id="KW-0732">Signal</keyword>
<dbReference type="Pfam" id="PF11783">
    <property type="entry name" value="Cytochrome_cB"/>
    <property type="match status" value="1"/>
</dbReference>
<evidence type="ECO:0000313" key="4">
    <source>
        <dbReference type="Proteomes" id="UP001375370"/>
    </source>
</evidence>
<evidence type="ECO:0000313" key="3">
    <source>
        <dbReference type="EMBL" id="WWX24702.1"/>
    </source>
</evidence>
<dbReference type="PANTHER" id="PTHR35038:SF8">
    <property type="entry name" value="C-TYPE POLYHEME CYTOCHROME OMCC"/>
    <property type="match status" value="1"/>
</dbReference>
<dbReference type="RefSeq" id="WP_338736818.1">
    <property type="nucleotide sequence ID" value="NZ_CP146612.1"/>
</dbReference>
<dbReference type="PANTHER" id="PTHR35038">
    <property type="entry name" value="DISSIMILATORY SULFITE REDUCTASE SIRA"/>
    <property type="match status" value="1"/>
</dbReference>
<dbReference type="PROSITE" id="PS51257">
    <property type="entry name" value="PROKAR_LIPOPROTEIN"/>
    <property type="match status" value="1"/>
</dbReference>
<keyword evidence="4" id="KW-1185">Reference proteome</keyword>
<feature type="signal peptide" evidence="2">
    <location>
        <begin position="1"/>
        <end position="23"/>
    </location>
</feature>
<reference evidence="3 4" key="1">
    <citation type="submission" date="2024-03" db="EMBL/GenBank/DDBJ databases">
        <title>A Dehalogenimonas Isolated from Estuarine Sediments Dihaloeliminates Chlorinated Alkanes.</title>
        <authorList>
            <person name="Yang Y."/>
            <person name="Wang H."/>
        </authorList>
    </citation>
    <scope>NUCLEOTIDE SEQUENCE [LARGE SCALE GENOMIC DNA]</scope>
    <source>
        <strain evidence="3 4">W</strain>
    </source>
</reference>
<dbReference type="InterPro" id="IPR024673">
    <property type="entry name" value="Octahem_Cyt_c"/>
</dbReference>
<dbReference type="SUPFAM" id="SSF48695">
    <property type="entry name" value="Multiheme cytochromes"/>
    <property type="match status" value="2"/>
</dbReference>
<sequence>MSRTKQIYLIAFFFLLMLTAAFAAGCTTEPEPEPLPAQVTGTLEEINGNTITILNEAGESLSYETAEYLCYCHTQINDVHSSQLGITTQPLNHLPRGTAVTLNLENGGTLVTNLQSVLSDNPHEYISWQGVDTCLSCHIEEAKDMHESVHYQWAGISLGTAQGTTIGPALQGKIAGAFNTFCINILGNWETCGNCHVGLGLEPTAEQTQEQLENIDCLICHQQAYKRVEVNGIFQPDTAKMTITMDEAAQTVHRPVKANCLQCHAKGGGGDSLKRGDLSLAHAVTGDVNFDVHMATNGANLECVDCHIFNDHRAPGRGSDLRVSDSLIVPQCTDCHEDKLTSTGHKVQGVNNHVDKVACQTCHIPIYGKNADDTAASEATETHRTWLENEYTGTKYEPELHLANDVTPVYLFWNKNSYMYNMYDQVVENPLTCHISISRPLGALNDPASKLYAFKYKTSEQPYAPNLGQLIALDTSVFFKTGDGNAAAIAGLVNMGYSASELVEWIIADEYLMLNHEVAPKEEALLCGACHESTARIDLKALGYVLKDSTDVVCTQCHADKSGENLSYYRMHQLHSEEKGYDCANCHGFTRK</sequence>
<dbReference type="InterPro" id="IPR036280">
    <property type="entry name" value="Multihaem_cyt_sf"/>
</dbReference>